<comment type="catalytic activity">
    <reaction evidence="4">
        <text>RNA(n) + a ribonucleoside 5'-triphosphate = RNA(n+1) + diphosphate</text>
        <dbReference type="Rhea" id="RHEA:21248"/>
        <dbReference type="Rhea" id="RHEA-COMP:14527"/>
        <dbReference type="Rhea" id="RHEA-COMP:17342"/>
        <dbReference type="ChEBI" id="CHEBI:33019"/>
        <dbReference type="ChEBI" id="CHEBI:61557"/>
        <dbReference type="ChEBI" id="CHEBI:140395"/>
        <dbReference type="EC" id="2.7.7.6"/>
    </reaction>
</comment>
<comment type="similarity">
    <text evidence="1 4">Belongs to the eukaryotic RPB7/RPC8 RNA polymerase subunit family.</text>
</comment>
<keyword evidence="4" id="KW-0548">Nucleotidyltransferase</keyword>
<dbReference type="GO" id="GO:0005737">
    <property type="term" value="C:cytoplasm"/>
    <property type="evidence" value="ECO:0007669"/>
    <property type="project" value="UniProtKB-SubCell"/>
</dbReference>
<protein>
    <recommendedName>
        <fullName evidence="4">DNA-directed RNA polymerase subunit Rpo7</fullName>
        <ecNumber evidence="4">2.7.7.6</ecNumber>
    </recommendedName>
    <alternativeName>
        <fullName evidence="4">DNA-directed RNA polymerase subunit E</fullName>
    </alternativeName>
</protein>
<reference evidence="7" key="1">
    <citation type="submission" date="2016-03" db="EMBL/GenBank/DDBJ databases">
        <authorList>
            <person name="Oger P.M."/>
        </authorList>
    </citation>
    <scope>NUCLEOTIDE SEQUENCE [LARGE SCALE GENOMIC DNA]</scope>
    <source>
        <strain evidence="7">OG-1</strain>
    </source>
</reference>
<keyword evidence="3 4" id="KW-0804">Transcription</keyword>
<organism evidence="6 7">
    <name type="scientific">Thermococcus peptonophilus</name>
    <dbReference type="NCBI Taxonomy" id="53952"/>
    <lineage>
        <taxon>Archaea</taxon>
        <taxon>Methanobacteriati</taxon>
        <taxon>Methanobacteriota</taxon>
        <taxon>Thermococci</taxon>
        <taxon>Thermococcales</taxon>
        <taxon>Thermococcaceae</taxon>
        <taxon>Thermococcus</taxon>
    </lineage>
</organism>
<keyword evidence="7" id="KW-1185">Reference proteome</keyword>
<dbReference type="SMART" id="SM00316">
    <property type="entry name" value="S1"/>
    <property type="match status" value="1"/>
</dbReference>
<evidence type="ECO:0000313" key="7">
    <source>
        <dbReference type="Proteomes" id="UP000073604"/>
    </source>
</evidence>
<accession>A0A142CVT8</accession>
<dbReference type="HAMAP" id="MF_00865">
    <property type="entry name" value="RNApol_arch_Rpo7"/>
    <property type="match status" value="1"/>
</dbReference>
<gene>
    <name evidence="4" type="primary">rpo7</name>
    <name evidence="4" type="synonym">rpoE</name>
    <name evidence="6" type="ORF">A0127_06750</name>
</gene>
<dbReference type="Pfam" id="PF03876">
    <property type="entry name" value="SHS2_Rpb7-N"/>
    <property type="match status" value="1"/>
</dbReference>
<dbReference type="PANTHER" id="PTHR12709">
    <property type="entry name" value="DNA-DIRECTED RNA POLYMERASE II, III"/>
    <property type="match status" value="1"/>
</dbReference>
<name>A0A142CVT8_9EURY</name>
<dbReference type="GeneID" id="27140232"/>
<dbReference type="STRING" id="53952.A0127_06750"/>
<comment type="domain">
    <text evidence="4">Forms 2 domains with an elongated structure; Rpo4 packs into the hinge region between the 2 domains.</text>
</comment>
<feature type="domain" description="S1 motif" evidence="5">
    <location>
        <begin position="82"/>
        <end position="166"/>
    </location>
</feature>
<keyword evidence="4" id="KW-0808">Transferase</keyword>
<dbReference type="SUPFAM" id="SSF50249">
    <property type="entry name" value="Nucleic acid-binding proteins"/>
    <property type="match status" value="1"/>
</dbReference>
<dbReference type="InterPro" id="IPR046399">
    <property type="entry name" value="RNApol_Rpo7"/>
</dbReference>
<dbReference type="CDD" id="cd04460">
    <property type="entry name" value="S1_RpoE"/>
    <property type="match status" value="1"/>
</dbReference>
<evidence type="ECO:0000313" key="6">
    <source>
        <dbReference type="EMBL" id="AMQ18890.1"/>
    </source>
</evidence>
<dbReference type="InterPro" id="IPR045113">
    <property type="entry name" value="Rpb7-like"/>
</dbReference>
<dbReference type="Gene3D" id="3.30.1490.120">
    <property type="entry name" value="RNA polymerase Rpb7-like, N-terminal domain"/>
    <property type="match status" value="1"/>
</dbReference>
<dbReference type="InterPro" id="IPR005576">
    <property type="entry name" value="Rpb7-like_N"/>
</dbReference>
<dbReference type="NCBIfam" id="TIGR00448">
    <property type="entry name" value="rpoE"/>
    <property type="match status" value="1"/>
</dbReference>
<dbReference type="SUPFAM" id="SSF88798">
    <property type="entry name" value="N-terminal, heterodimerisation domain of RBP7 (RpoE)"/>
    <property type="match status" value="1"/>
</dbReference>
<dbReference type="PROSITE" id="PS50126">
    <property type="entry name" value="S1"/>
    <property type="match status" value="1"/>
</dbReference>
<keyword evidence="2 4" id="KW-0240">DNA-directed RNA polymerase</keyword>
<dbReference type="GO" id="GO:0000428">
    <property type="term" value="C:DNA-directed RNA polymerase complex"/>
    <property type="evidence" value="ECO:0007669"/>
    <property type="project" value="UniProtKB-KW"/>
</dbReference>
<dbReference type="InterPro" id="IPR004519">
    <property type="entry name" value="RNAP_E/RPC8"/>
</dbReference>
<dbReference type="EC" id="2.7.7.6" evidence="4"/>
<dbReference type="InterPro" id="IPR012340">
    <property type="entry name" value="NA-bd_OB-fold"/>
</dbReference>
<dbReference type="KEGG" id="tpep:A0127_06750"/>
<dbReference type="CDD" id="cd04331">
    <property type="entry name" value="RNAP_E_N"/>
    <property type="match status" value="1"/>
</dbReference>
<keyword evidence="4" id="KW-0963">Cytoplasm</keyword>
<evidence type="ECO:0000256" key="4">
    <source>
        <dbReference type="HAMAP-Rule" id="MF_00865"/>
    </source>
</evidence>
<sequence length="190" mass="21898">MYKLLKVKDVVRIPPRMFTMDPKEAAKIVLRETYEGIYDRDEGVVLAIIDVEEISEGVIVPGDGATYHEAVFNVLVWEPSVHEVVEGEVVEMMPYGAFIRIGPMDGLVHISQLMDDYVVFDEKNRQFIGKETNRVLKLGDYVRARIIGVSVKSRVIRENKINMTMRQPGLGKFEWIEKEKRKAKEELKEE</sequence>
<dbReference type="Pfam" id="PF00575">
    <property type="entry name" value="S1"/>
    <property type="match status" value="1"/>
</dbReference>
<evidence type="ECO:0000256" key="1">
    <source>
        <dbReference type="ARBA" id="ARBA00009307"/>
    </source>
</evidence>
<evidence type="ECO:0000256" key="2">
    <source>
        <dbReference type="ARBA" id="ARBA00022478"/>
    </source>
</evidence>
<evidence type="ECO:0000259" key="5">
    <source>
        <dbReference type="PROSITE" id="PS50126"/>
    </source>
</evidence>
<dbReference type="OrthoDB" id="7927at2157"/>
<dbReference type="GO" id="GO:0003899">
    <property type="term" value="F:DNA-directed RNA polymerase activity"/>
    <property type="evidence" value="ECO:0007669"/>
    <property type="project" value="UniProtKB-UniRule"/>
</dbReference>
<dbReference type="InterPro" id="IPR036898">
    <property type="entry name" value="RNA_pol_Rpb7-like_N_sf"/>
</dbReference>
<dbReference type="AlphaFoldDB" id="A0A142CVT8"/>
<comment type="subcellular location">
    <subcellularLocation>
        <location evidence="4">Cytoplasm</location>
    </subcellularLocation>
</comment>
<dbReference type="PANTHER" id="PTHR12709:SF4">
    <property type="entry name" value="DNA-DIRECTED RNA POLYMERASE II SUBUNIT RPB7"/>
    <property type="match status" value="1"/>
</dbReference>
<dbReference type="RefSeq" id="WP_062389631.1">
    <property type="nucleotide sequence ID" value="NZ_CP014750.1"/>
</dbReference>
<dbReference type="EMBL" id="CP014750">
    <property type="protein sequence ID" value="AMQ18890.1"/>
    <property type="molecule type" value="Genomic_DNA"/>
</dbReference>
<evidence type="ECO:0000256" key="3">
    <source>
        <dbReference type="ARBA" id="ARBA00023163"/>
    </source>
</evidence>
<dbReference type="GO" id="GO:0003677">
    <property type="term" value="F:DNA binding"/>
    <property type="evidence" value="ECO:0007669"/>
    <property type="project" value="InterPro"/>
</dbReference>
<dbReference type="InterPro" id="IPR003029">
    <property type="entry name" value="S1_domain"/>
</dbReference>
<proteinExistence type="inferred from homology"/>
<comment type="subunit">
    <text evidence="4">Part of the RNA polymerase complex. Forms a stalk with Rpo4 that extends from the main structure.</text>
</comment>
<dbReference type="Proteomes" id="UP000073604">
    <property type="component" value="Chromosome"/>
</dbReference>
<dbReference type="GO" id="GO:0006352">
    <property type="term" value="P:DNA-templated transcription initiation"/>
    <property type="evidence" value="ECO:0007669"/>
    <property type="project" value="InterPro"/>
</dbReference>
<comment type="function">
    <text evidence="4">DNA-dependent RNA polymerase (RNAP) catalyzes the transcription of DNA into RNA using the four ribonucleoside triphosphates as substrates.</text>
</comment>
<dbReference type="NCBIfam" id="NF006333">
    <property type="entry name" value="PRK08563.1"/>
    <property type="match status" value="1"/>
</dbReference>
<dbReference type="Gene3D" id="2.40.50.140">
    <property type="entry name" value="Nucleic acid-binding proteins"/>
    <property type="match status" value="1"/>
</dbReference>